<dbReference type="AlphaFoldDB" id="L0A3T8"/>
<accession>L0A3T8</accession>
<evidence type="ECO:0000256" key="1">
    <source>
        <dbReference type="ARBA" id="ARBA00022857"/>
    </source>
</evidence>
<dbReference type="Gene3D" id="3.40.50.720">
    <property type="entry name" value="NAD(P)-binding Rossmann-like Domain"/>
    <property type="match status" value="1"/>
</dbReference>
<feature type="domain" description="NAD(P)-binding" evidence="3">
    <location>
        <begin position="7"/>
        <end position="149"/>
    </location>
</feature>
<evidence type="ECO:0000313" key="4">
    <source>
        <dbReference type="EMBL" id="AFZ67857.1"/>
    </source>
</evidence>
<evidence type="ECO:0000256" key="2">
    <source>
        <dbReference type="SAM" id="MobiDB-lite"/>
    </source>
</evidence>
<dbReference type="SUPFAM" id="SSF51735">
    <property type="entry name" value="NAD(P)-binding Rossmann-fold domains"/>
    <property type="match status" value="1"/>
</dbReference>
<dbReference type="PANTHER" id="PTHR42748:SF3">
    <property type="entry name" value="BLL4366 PROTEIN"/>
    <property type="match status" value="1"/>
</dbReference>
<evidence type="ECO:0000313" key="5">
    <source>
        <dbReference type="Proteomes" id="UP000010467"/>
    </source>
</evidence>
<evidence type="ECO:0000259" key="3">
    <source>
        <dbReference type="Pfam" id="PF13460"/>
    </source>
</evidence>
<organism evidence="4 5">
    <name type="scientific">Deinococcus peraridilitoris (strain DSM 19664 / LMG 22246 / CIP 109416 / KR-200)</name>
    <dbReference type="NCBI Taxonomy" id="937777"/>
    <lineage>
        <taxon>Bacteria</taxon>
        <taxon>Thermotogati</taxon>
        <taxon>Deinococcota</taxon>
        <taxon>Deinococci</taxon>
        <taxon>Deinococcales</taxon>
        <taxon>Deinococcaceae</taxon>
        <taxon>Deinococcus</taxon>
    </lineage>
</organism>
<dbReference type="RefSeq" id="WP_015236159.1">
    <property type="nucleotide sequence ID" value="NC_019793.1"/>
</dbReference>
<keyword evidence="5" id="KW-1185">Reference proteome</keyword>
<dbReference type="Pfam" id="PF13460">
    <property type="entry name" value="NAD_binding_10"/>
    <property type="match status" value="1"/>
</dbReference>
<dbReference type="KEGG" id="dpd:Deipe_2379"/>
<dbReference type="eggNOG" id="COG0702">
    <property type="taxonomic scope" value="Bacteria"/>
</dbReference>
<name>L0A3T8_DEIPD</name>
<dbReference type="PANTHER" id="PTHR42748">
    <property type="entry name" value="NITROGEN METABOLITE REPRESSION PROTEIN NMRA FAMILY MEMBER"/>
    <property type="match status" value="1"/>
</dbReference>
<dbReference type="InterPro" id="IPR016040">
    <property type="entry name" value="NAD(P)-bd_dom"/>
</dbReference>
<dbReference type="InterPro" id="IPR051164">
    <property type="entry name" value="NmrA-like_oxidored"/>
</dbReference>
<dbReference type="EMBL" id="CP003382">
    <property type="protein sequence ID" value="AFZ67857.1"/>
    <property type="molecule type" value="Genomic_DNA"/>
</dbReference>
<protein>
    <submittedName>
        <fullName evidence="4">Putative nucleoside-diphosphate sugar epimerase</fullName>
    </submittedName>
</protein>
<dbReference type="Proteomes" id="UP000010467">
    <property type="component" value="Chromosome"/>
</dbReference>
<keyword evidence="1" id="KW-0521">NADP</keyword>
<dbReference type="STRING" id="937777.Deipe_2379"/>
<gene>
    <name evidence="4" type="ordered locus">Deipe_2379</name>
</gene>
<dbReference type="InterPro" id="IPR036291">
    <property type="entry name" value="NAD(P)-bd_dom_sf"/>
</dbReference>
<feature type="region of interest" description="Disordered" evidence="2">
    <location>
        <begin position="31"/>
        <end position="51"/>
    </location>
</feature>
<reference evidence="5" key="1">
    <citation type="submission" date="2012-03" db="EMBL/GenBank/DDBJ databases">
        <title>Complete sequence of chromosome of Deinococcus peraridilitoris DSM 19664.</title>
        <authorList>
            <person name="Lucas S."/>
            <person name="Copeland A."/>
            <person name="Lapidus A."/>
            <person name="Glavina del Rio T."/>
            <person name="Dalin E."/>
            <person name="Tice H."/>
            <person name="Bruce D."/>
            <person name="Goodwin L."/>
            <person name="Pitluck S."/>
            <person name="Peters L."/>
            <person name="Mikhailova N."/>
            <person name="Lu M."/>
            <person name="Kyrpides N."/>
            <person name="Mavromatis K."/>
            <person name="Ivanova N."/>
            <person name="Brettin T."/>
            <person name="Detter J.C."/>
            <person name="Han C."/>
            <person name="Larimer F."/>
            <person name="Land M."/>
            <person name="Hauser L."/>
            <person name="Markowitz V."/>
            <person name="Cheng J.-F."/>
            <person name="Hugenholtz P."/>
            <person name="Woyke T."/>
            <person name="Wu D."/>
            <person name="Pukall R."/>
            <person name="Steenblock K."/>
            <person name="Brambilla E."/>
            <person name="Klenk H.-P."/>
            <person name="Eisen J.A."/>
        </authorList>
    </citation>
    <scope>NUCLEOTIDE SEQUENCE [LARGE SCALE GENOMIC DNA]</scope>
    <source>
        <strain evidence="5">DSM 19664 / LMG 22246 / CIP 109416 / KR-200</strain>
    </source>
</reference>
<dbReference type="HOGENOM" id="CLU_007383_5_1_0"/>
<dbReference type="OrthoDB" id="152510at2"/>
<dbReference type="PATRIC" id="fig|937777.3.peg.2381"/>
<sequence length="282" mass="30211">MRILVTGGTGTLGRQVVRALQTGEETRVRVLSRRSAGAKPAGPEATEPQRGVEWAQADFTRGADLSSALAGVDTVVHAAHDSASLLRGDLGGLRHLLRAVERAGTAHFVYVSIVGADRVPGMPYYAAKVTAERMVQQSAVPHSIFRASQFHGLIDALLGGLSRAPWLLLPSGWQFQGVDVGEVGARLALHARRPEAGEVNFAGPEVRTLGELARAWQQARGKRKPIRELPLPFAASRAVVAGHLTSPGAERGHLTWEEWLTRRADRAQRQGCSSGAPGQLRS</sequence>
<proteinExistence type="predicted"/>